<reference evidence="1 2" key="1">
    <citation type="submission" date="2014-09" db="EMBL/GenBank/DDBJ databases">
        <title>Cedecea neteri SSMD04 Genome Sequencing.</title>
        <authorList>
            <person name="Tan J.-Y."/>
        </authorList>
    </citation>
    <scope>NUCLEOTIDE SEQUENCE [LARGE SCALE GENOMIC DNA]</scope>
    <source>
        <strain evidence="1 2">SSMD04</strain>
    </source>
</reference>
<protein>
    <submittedName>
        <fullName evidence="1">Uncharacterized protein</fullName>
    </submittedName>
</protein>
<evidence type="ECO:0000313" key="2">
    <source>
        <dbReference type="Proteomes" id="UP000029481"/>
    </source>
</evidence>
<dbReference type="RefSeq" id="WP_038481650.1">
    <property type="nucleotide sequence ID" value="NZ_CP009451.1"/>
</dbReference>
<accession>A0A089Q6X5</accession>
<evidence type="ECO:0000313" key="1">
    <source>
        <dbReference type="EMBL" id="AIR07041.1"/>
    </source>
</evidence>
<name>A0A089Q6X5_9ENTR</name>
<keyword evidence="2" id="KW-1185">Reference proteome</keyword>
<dbReference type="AlphaFoldDB" id="A0A089Q6X5"/>
<dbReference type="Proteomes" id="UP000029481">
    <property type="component" value="Chromosome"/>
</dbReference>
<dbReference type="OrthoDB" id="5614199at2"/>
<organism evidence="1 2">
    <name type="scientific">Cedecea neteri</name>
    <dbReference type="NCBI Taxonomy" id="158822"/>
    <lineage>
        <taxon>Bacteria</taxon>
        <taxon>Pseudomonadati</taxon>
        <taxon>Pseudomonadota</taxon>
        <taxon>Gammaproteobacteria</taxon>
        <taxon>Enterobacterales</taxon>
        <taxon>Enterobacteriaceae</taxon>
        <taxon>Cedecea</taxon>
    </lineage>
</organism>
<proteinExistence type="predicted"/>
<dbReference type="EMBL" id="CP009451">
    <property type="protein sequence ID" value="AIR07041.1"/>
    <property type="molecule type" value="Genomic_DNA"/>
</dbReference>
<gene>
    <name evidence="1" type="ORF">JT31_21190</name>
</gene>
<dbReference type="KEGG" id="cnt:JT31_21190"/>
<sequence>MNSFSRTRALHQYYRDLFTRAIHLPEADALPAWLVTEVLNFANSDFAALEDKLNQAQTGLNPEKDRALKLMTRAIILANAALYKRPGEKSTAVEAANVEKITQFIVEALKLDGNKNYLVAAVQILFRINEINSTVFLISNNLSELSDSPVALKILLLICLMEEDFNQAYVIIQQLTENMALIGEDPMALLMVVTTIYKLGGRPDSFIDFSPLAVHDWQPDAGRYSWLIEPANNHKTTVLVGCDKAYFTAHGLPLLLSLFDTNRNELNVHFHIYNCDAGLAQQIASLHEAMPELAISLSSETFNPGAADRAHFASRRLVFLSHALEKLTSPVLLLDADSLVRKSWAEVKGQLDAKDLLLTWDDRAPFWESILAACLYCEGGELSTKYLAAVARFIDLNLQNNNAEWFLDQVALAVVENELSALEKMAIGRVQVDTLVDAEHGEDAFSWVLSRSDAESEEYRRYKASLLEKYRALIG</sequence>